<comment type="subunit">
    <text evidence="9">Interacts with dazl in an RNA-independent manner. The C-terminus can self-associate and also interact with the C-terminus of pabpc1, independently of RNA. RRM 1 and RRM 2 interact with both eif4g1 and paip1, and the C-terminus also interacts with paip1. Prior to oocyte maturation, found in a complex with dazl and pum2 proteins and spdy1 mRNA; pum2 dissociates from the complex during maturation. Interacts with the translation termination factor sup35/erf3.</text>
</comment>
<feature type="domain" description="RRM" evidence="12">
    <location>
        <begin position="294"/>
        <end position="370"/>
    </location>
</feature>
<dbReference type="FunFam" id="3.30.70.330:FF:000003">
    <property type="entry name" value="Polyadenylate-binding protein"/>
    <property type="match status" value="1"/>
</dbReference>
<dbReference type="RefSeq" id="XP_030068801.1">
    <property type="nucleotide sequence ID" value="XM_030212941.1"/>
</dbReference>
<dbReference type="InterPro" id="IPR002004">
    <property type="entry name" value="PABP_HYD_C"/>
</dbReference>
<dbReference type="SMART" id="SM00361">
    <property type="entry name" value="RRM_1"/>
    <property type="match status" value="4"/>
</dbReference>
<evidence type="ECO:0000313" key="15">
    <source>
        <dbReference type="RefSeq" id="XP_030068801.1"/>
    </source>
</evidence>
<name>A0A6P7YW41_9AMPH</name>
<proteinExistence type="inferred from homology"/>
<dbReference type="KEGG" id="muo:115476526"/>
<dbReference type="FunFam" id="3.30.70.330:FF:000042">
    <property type="entry name" value="Polyadenylate-binding protein"/>
    <property type="match status" value="1"/>
</dbReference>
<evidence type="ECO:0000259" key="12">
    <source>
        <dbReference type="PROSITE" id="PS50102"/>
    </source>
</evidence>
<comment type="function">
    <text evidence="8">Binds and protects the poly(A) tail of mRNA with or without an AU-rich element (ARE) and prevents mRNA deadenylation. Stimulates the translation of mRNAs to which it is bound during early development.</text>
</comment>
<dbReference type="GO" id="GO:0005737">
    <property type="term" value="C:cytoplasm"/>
    <property type="evidence" value="ECO:0007669"/>
    <property type="project" value="UniProtKB-SubCell"/>
</dbReference>
<evidence type="ECO:0000256" key="11">
    <source>
        <dbReference type="RuleBase" id="RU362004"/>
    </source>
</evidence>
<evidence type="ECO:0000256" key="9">
    <source>
        <dbReference type="ARBA" id="ARBA00066197"/>
    </source>
</evidence>
<dbReference type="GO" id="GO:0003723">
    <property type="term" value="F:RNA binding"/>
    <property type="evidence" value="ECO:0007669"/>
    <property type="project" value="UniProtKB-UniRule"/>
</dbReference>
<dbReference type="FunFam" id="3.30.70.330:FF:000021">
    <property type="entry name" value="Polyadenylate-binding protein"/>
    <property type="match status" value="1"/>
</dbReference>
<organism evidence="14 15">
    <name type="scientific">Microcaecilia unicolor</name>
    <dbReference type="NCBI Taxonomy" id="1415580"/>
    <lineage>
        <taxon>Eukaryota</taxon>
        <taxon>Metazoa</taxon>
        <taxon>Chordata</taxon>
        <taxon>Craniata</taxon>
        <taxon>Vertebrata</taxon>
        <taxon>Euteleostomi</taxon>
        <taxon>Amphibia</taxon>
        <taxon>Gymnophiona</taxon>
        <taxon>Siphonopidae</taxon>
        <taxon>Microcaecilia</taxon>
    </lineage>
</organism>
<dbReference type="InterPro" id="IPR034364">
    <property type="entry name" value="PABP_RRM1"/>
</dbReference>
<dbReference type="FunFam" id="1.10.1900.10:FF:000001">
    <property type="entry name" value="Polyadenylate-binding protein"/>
    <property type="match status" value="1"/>
</dbReference>
<gene>
    <name evidence="15" type="primary">PABPC1L</name>
</gene>
<dbReference type="InterPro" id="IPR012677">
    <property type="entry name" value="Nucleotide-bd_a/b_plait_sf"/>
</dbReference>
<dbReference type="InterPro" id="IPR003954">
    <property type="entry name" value="RRM_euk-type"/>
</dbReference>
<feature type="domain" description="RRM" evidence="12">
    <location>
        <begin position="99"/>
        <end position="175"/>
    </location>
</feature>
<reference evidence="15" key="1">
    <citation type="submission" date="2025-08" db="UniProtKB">
        <authorList>
            <consortium name="RefSeq"/>
        </authorList>
    </citation>
    <scope>IDENTIFICATION</scope>
</reference>
<dbReference type="CTD" id="80336"/>
<dbReference type="NCBIfam" id="TIGR01628">
    <property type="entry name" value="PABP-1234"/>
    <property type="match status" value="1"/>
</dbReference>
<dbReference type="Gene3D" id="3.30.70.330">
    <property type="match status" value="4"/>
</dbReference>
<evidence type="ECO:0000256" key="6">
    <source>
        <dbReference type="ARBA" id="ARBA00022884"/>
    </source>
</evidence>
<evidence type="ECO:0000256" key="2">
    <source>
        <dbReference type="ARBA" id="ARBA00008557"/>
    </source>
</evidence>
<dbReference type="InterPro" id="IPR006515">
    <property type="entry name" value="PABP_1234"/>
</dbReference>
<dbReference type="InterPro" id="IPR035979">
    <property type="entry name" value="RBD_domain_sf"/>
</dbReference>
<keyword evidence="14" id="KW-1185">Reference proteome</keyword>
<dbReference type="Gene3D" id="1.10.1900.10">
    <property type="entry name" value="c-terminal domain of poly(a) binding protein"/>
    <property type="match status" value="1"/>
</dbReference>
<dbReference type="GO" id="GO:0060212">
    <property type="term" value="P:negative regulation of nuclear-transcribed mRNA poly(A) tail shortening"/>
    <property type="evidence" value="ECO:0007669"/>
    <property type="project" value="UniProtKB-ARBA"/>
</dbReference>
<dbReference type="GeneID" id="115476526"/>
<dbReference type="SMART" id="SM00360">
    <property type="entry name" value="RRM"/>
    <property type="match status" value="4"/>
</dbReference>
<keyword evidence="7" id="KW-0648">Protein biosynthesis</keyword>
<dbReference type="SUPFAM" id="SSF54928">
    <property type="entry name" value="RNA-binding domain, RBD"/>
    <property type="match status" value="2"/>
</dbReference>
<evidence type="ECO:0000259" key="13">
    <source>
        <dbReference type="PROSITE" id="PS51309"/>
    </source>
</evidence>
<dbReference type="GO" id="GO:0031370">
    <property type="term" value="F:eukaryotic initiation factor 4G binding"/>
    <property type="evidence" value="ECO:0007669"/>
    <property type="project" value="UniProtKB-ARBA"/>
</dbReference>
<feature type="domain" description="RRM" evidence="12">
    <location>
        <begin position="191"/>
        <end position="268"/>
    </location>
</feature>
<dbReference type="Pfam" id="PF00076">
    <property type="entry name" value="RRM_1"/>
    <property type="match status" value="4"/>
</dbReference>
<evidence type="ECO:0000256" key="7">
    <source>
        <dbReference type="ARBA" id="ARBA00022917"/>
    </source>
</evidence>
<accession>A0A6P7YW41</accession>
<keyword evidence="6 10" id="KW-0694">RNA-binding</keyword>
<evidence type="ECO:0000313" key="14">
    <source>
        <dbReference type="Proteomes" id="UP000515156"/>
    </source>
</evidence>
<comment type="similarity">
    <text evidence="2 11">Belongs to the polyadenylate-binding protein type-1 family.</text>
</comment>
<dbReference type="InterPro" id="IPR000504">
    <property type="entry name" value="RRM_dom"/>
</dbReference>
<evidence type="ECO:0000256" key="1">
    <source>
        <dbReference type="ARBA" id="ARBA00004496"/>
    </source>
</evidence>
<comment type="function">
    <text evidence="11">Binds the poly(A) tail of mRNA.</text>
</comment>
<dbReference type="Proteomes" id="UP000515156">
    <property type="component" value="Chromosome 8"/>
</dbReference>
<dbReference type="CDD" id="cd12379">
    <property type="entry name" value="RRM2_I_PABPs"/>
    <property type="match status" value="1"/>
</dbReference>
<dbReference type="GO" id="GO:0048255">
    <property type="term" value="P:mRNA stabilization"/>
    <property type="evidence" value="ECO:0007669"/>
    <property type="project" value="UniProtKB-ARBA"/>
</dbReference>
<keyword evidence="3 11" id="KW-0963">Cytoplasm</keyword>
<dbReference type="GO" id="GO:0006397">
    <property type="term" value="P:mRNA processing"/>
    <property type="evidence" value="ECO:0007669"/>
    <property type="project" value="UniProtKB-KW"/>
</dbReference>
<dbReference type="AlphaFoldDB" id="A0A6P7YW41"/>
<keyword evidence="5" id="KW-0677">Repeat</keyword>
<comment type="subcellular location">
    <subcellularLocation>
        <location evidence="1 11">Cytoplasm</location>
    </subcellularLocation>
</comment>
<dbReference type="SMART" id="SM00517">
    <property type="entry name" value="PolyA"/>
    <property type="match status" value="1"/>
</dbReference>
<dbReference type="SUPFAM" id="SSF63570">
    <property type="entry name" value="PABC (PABP) domain"/>
    <property type="match status" value="1"/>
</dbReference>
<dbReference type="CDD" id="cd12378">
    <property type="entry name" value="RRM1_I_PABPs"/>
    <property type="match status" value="1"/>
</dbReference>
<evidence type="ECO:0000256" key="8">
    <source>
        <dbReference type="ARBA" id="ARBA00057784"/>
    </source>
</evidence>
<protein>
    <recommendedName>
        <fullName evidence="11">Polyadenylate-binding protein</fullName>
        <shortName evidence="11">PABP</shortName>
    </recommendedName>
</protein>
<dbReference type="GO" id="GO:0006412">
    <property type="term" value="P:translation"/>
    <property type="evidence" value="ECO:0007669"/>
    <property type="project" value="UniProtKB-KW"/>
</dbReference>
<keyword evidence="4" id="KW-0507">mRNA processing</keyword>
<dbReference type="InterPro" id="IPR045305">
    <property type="entry name" value="RRM2_I_PABPs"/>
</dbReference>
<dbReference type="CDD" id="cd12381">
    <property type="entry name" value="RRM4_I_PABPs"/>
    <property type="match status" value="1"/>
</dbReference>
<evidence type="ECO:0000256" key="10">
    <source>
        <dbReference type="PROSITE-ProRule" id="PRU00176"/>
    </source>
</evidence>
<evidence type="ECO:0000256" key="4">
    <source>
        <dbReference type="ARBA" id="ARBA00022664"/>
    </source>
</evidence>
<sequence length="648" mass="72173">MNASGPGYPLASLYVGDLHPDVTEAMLYEKFSPAGPILSIRVCRDVSTRRSLGYAYINFQQPADAERALDTMNFEVIKGRPIRIMWSQRDPGLRKSGVGNVFIKNLDESIDNKALYDTFSAFGNILSCKVVCDEHGSRGYGFVHFETHEAASRAIETMNGMLLNDRKVFVGHFKSRREREAEYGARVMEFTNVYIKNFGDDMDDKRLKEIFSKFGKTMSVKVMMDETGHSRGFGFVNFENHGEAQQAVAEMNGKEINGRVVYVGRAQKKIERQSELKRKFEQMKQDRISKYQGVNLYVKNLDDGIDDDKLRREFSPYGTITSAKVMTESGHSKGFGFVCFSSPEEATKAVTEMNGRIVSTKPLYVALAQRKEERKAILTNQYMQRVATMRALPAPLLGSFQQPSGYFLPAVPQPQSRAFYTPNPIAPVRPAPRWTAHPSRPQMATLKDVTPTTVFPGGDLLLNYHTAAPVMRASAPRRVPANISTMRQASTQVPRVPPQNQRVVNIGTQTVGARTTVAPTQIRVVPQYKYSTAMRNTQQVGSGMQIPVQILEPAVLVQGQEPLTASILAAAPPQEQKQLLGERLYPLIHSMHSALAGKITGMLLEIDNSELLHMLESPESLQAKVEEAVAVLQAHQAKESQKTVPTLI</sequence>
<dbReference type="InParanoid" id="A0A6P7YW41"/>
<feature type="domain" description="PABC" evidence="13">
    <location>
        <begin position="560"/>
        <end position="637"/>
    </location>
</feature>
<dbReference type="OrthoDB" id="19742at2759"/>
<feature type="domain" description="RRM" evidence="12">
    <location>
        <begin position="11"/>
        <end position="89"/>
    </location>
</feature>
<evidence type="ECO:0000256" key="3">
    <source>
        <dbReference type="ARBA" id="ARBA00022490"/>
    </source>
</evidence>
<evidence type="ECO:0000256" key="5">
    <source>
        <dbReference type="ARBA" id="ARBA00022737"/>
    </source>
</evidence>
<dbReference type="Pfam" id="PF00658">
    <property type="entry name" value="MLLE"/>
    <property type="match status" value="1"/>
</dbReference>
<dbReference type="FunFam" id="3.30.70.330:FF:000049">
    <property type="entry name" value="Polyadenylate-binding protein"/>
    <property type="match status" value="1"/>
</dbReference>
<dbReference type="PROSITE" id="PS51309">
    <property type="entry name" value="PABC"/>
    <property type="match status" value="1"/>
</dbReference>
<dbReference type="PROSITE" id="PS50102">
    <property type="entry name" value="RRM"/>
    <property type="match status" value="4"/>
</dbReference>
<dbReference type="PANTHER" id="PTHR24012">
    <property type="entry name" value="RNA BINDING PROTEIN"/>
    <property type="match status" value="1"/>
</dbReference>
<dbReference type="FunCoup" id="A0A6P7YW41">
    <property type="interactions" value="1068"/>
</dbReference>
<dbReference type="InterPro" id="IPR036053">
    <property type="entry name" value="PABP-dom"/>
</dbReference>
<dbReference type="CDD" id="cd12380">
    <property type="entry name" value="RRM3_I_PABPs"/>
    <property type="match status" value="1"/>
</dbReference>